<dbReference type="GO" id="GO:0000976">
    <property type="term" value="F:transcription cis-regulatory region binding"/>
    <property type="evidence" value="ECO:0007669"/>
    <property type="project" value="TreeGrafter"/>
</dbReference>
<dbReference type="PANTHER" id="PTHR30146:SF24">
    <property type="entry name" value="XYLOSE OPERON REGULATORY PROTEIN"/>
    <property type="match status" value="1"/>
</dbReference>
<dbReference type="Gene3D" id="3.40.50.2300">
    <property type="match status" value="2"/>
</dbReference>
<gene>
    <name evidence="5" type="ORF">ABB05_21620</name>
</gene>
<dbReference type="SUPFAM" id="SSF53822">
    <property type="entry name" value="Periplasmic binding protein-like I"/>
    <property type="match status" value="1"/>
</dbReference>
<dbReference type="Pfam" id="PF00356">
    <property type="entry name" value="LacI"/>
    <property type="match status" value="1"/>
</dbReference>
<comment type="caution">
    <text evidence="5">The sequence shown here is derived from an EMBL/GenBank/DDBJ whole genome shotgun (WGS) entry which is preliminary data.</text>
</comment>
<sequence>MKVNLKTIADEAGVSMTTVTNVIKQRTDRVSKEKIELIEGIIRKYNYVPNMNARSLSNSSSNLIGLLYHSVGEKINFSDPFVSEVLAGIEERTKDLGYFILVYNIQTIEDVIAVQKNWKFEGFIFVGVLAKKFDEIQREIPEETPVVFVDTHFSNSMKDKVAKLPQRFFISSADEKVGYDATRYVLEQGHRNIGFLSFNFDVGEAGVINERFTGYLRALKKYDLQYNKELIFTDQEFGKIAKNLDKLTALVISSDFLAVKFIHYLKKKGLFNEDKLSVIGFDDVSYAKFLEPALTTIRLNPKNKGITAFNVLYKAIQNEPVDKFITLPGELVVRESVIKINPPQNL</sequence>
<evidence type="ECO:0000256" key="2">
    <source>
        <dbReference type="ARBA" id="ARBA00023125"/>
    </source>
</evidence>
<dbReference type="SUPFAM" id="SSF47413">
    <property type="entry name" value="lambda repressor-like DNA-binding domains"/>
    <property type="match status" value="1"/>
</dbReference>
<dbReference type="EMBL" id="LDJR01000061">
    <property type="protein sequence ID" value="OAK67155.1"/>
    <property type="molecule type" value="Genomic_DNA"/>
</dbReference>
<evidence type="ECO:0000313" key="5">
    <source>
        <dbReference type="EMBL" id="OAK67155.1"/>
    </source>
</evidence>
<proteinExistence type="predicted"/>
<dbReference type="Pfam" id="PF13377">
    <property type="entry name" value="Peripla_BP_3"/>
    <property type="match status" value="1"/>
</dbReference>
<evidence type="ECO:0000256" key="3">
    <source>
        <dbReference type="ARBA" id="ARBA00023163"/>
    </source>
</evidence>
<dbReference type="PROSITE" id="PS50932">
    <property type="entry name" value="HTH_LACI_2"/>
    <property type="match status" value="1"/>
</dbReference>
<reference evidence="5 6" key="1">
    <citation type="submission" date="2015-05" db="EMBL/GenBank/DDBJ databases">
        <title>Comparison of genome.</title>
        <authorList>
            <person name="Zheng Z."/>
            <person name="Sun M."/>
        </authorList>
    </citation>
    <scope>NUCLEOTIDE SEQUENCE [LARGE SCALE GENOMIC DNA]</scope>
    <source>
        <strain evidence="5 6">G25-74</strain>
    </source>
</reference>
<keyword evidence="3" id="KW-0804">Transcription</keyword>
<dbReference type="InterPro" id="IPR000843">
    <property type="entry name" value="HTH_LacI"/>
</dbReference>
<dbReference type="STRING" id="217031.ABB05_21620"/>
<evidence type="ECO:0000313" key="6">
    <source>
        <dbReference type="Proteomes" id="UP000077881"/>
    </source>
</evidence>
<dbReference type="InterPro" id="IPR046335">
    <property type="entry name" value="LacI/GalR-like_sensor"/>
</dbReference>
<evidence type="ECO:0000256" key="1">
    <source>
        <dbReference type="ARBA" id="ARBA00023015"/>
    </source>
</evidence>
<protein>
    <submittedName>
        <fullName evidence="5">Transcriptional regulator</fullName>
    </submittedName>
</protein>
<dbReference type="InterPro" id="IPR010982">
    <property type="entry name" value="Lambda_DNA-bd_dom_sf"/>
</dbReference>
<dbReference type="PANTHER" id="PTHR30146">
    <property type="entry name" value="LACI-RELATED TRANSCRIPTIONAL REPRESSOR"/>
    <property type="match status" value="1"/>
</dbReference>
<organism evidence="5 6">
    <name type="scientific">Lederbergia galactosidilytica</name>
    <dbReference type="NCBI Taxonomy" id="217031"/>
    <lineage>
        <taxon>Bacteria</taxon>
        <taxon>Bacillati</taxon>
        <taxon>Bacillota</taxon>
        <taxon>Bacilli</taxon>
        <taxon>Bacillales</taxon>
        <taxon>Bacillaceae</taxon>
        <taxon>Lederbergia</taxon>
    </lineage>
</organism>
<dbReference type="Proteomes" id="UP000077881">
    <property type="component" value="Unassembled WGS sequence"/>
</dbReference>
<evidence type="ECO:0000259" key="4">
    <source>
        <dbReference type="PROSITE" id="PS50932"/>
    </source>
</evidence>
<keyword evidence="6" id="KW-1185">Reference proteome</keyword>
<feature type="domain" description="HTH lacI-type" evidence="4">
    <location>
        <begin position="3"/>
        <end position="58"/>
    </location>
</feature>
<dbReference type="Gene3D" id="1.10.260.40">
    <property type="entry name" value="lambda repressor-like DNA-binding domains"/>
    <property type="match status" value="1"/>
</dbReference>
<keyword evidence="2" id="KW-0238">DNA-binding</keyword>
<dbReference type="RefSeq" id="WP_057983694.1">
    <property type="nucleotide sequence ID" value="NZ_JAGGKH010000012.1"/>
</dbReference>
<dbReference type="SMART" id="SM00354">
    <property type="entry name" value="HTH_LACI"/>
    <property type="match status" value="1"/>
</dbReference>
<dbReference type="AlphaFoldDB" id="A0A177ZH64"/>
<dbReference type="CDD" id="cd01392">
    <property type="entry name" value="HTH_LacI"/>
    <property type="match status" value="1"/>
</dbReference>
<keyword evidence="1" id="KW-0805">Transcription regulation</keyword>
<dbReference type="GO" id="GO:0003700">
    <property type="term" value="F:DNA-binding transcription factor activity"/>
    <property type="evidence" value="ECO:0007669"/>
    <property type="project" value="TreeGrafter"/>
</dbReference>
<dbReference type="InterPro" id="IPR028082">
    <property type="entry name" value="Peripla_BP_I"/>
</dbReference>
<dbReference type="PATRIC" id="fig|217031.6.peg.4696"/>
<dbReference type="OrthoDB" id="9796186at2"/>
<dbReference type="CDD" id="cd06267">
    <property type="entry name" value="PBP1_LacI_sugar_binding-like"/>
    <property type="match status" value="1"/>
</dbReference>
<accession>A0A177ZH64</accession>
<name>A0A177ZH64_9BACI</name>